<comment type="subcellular location">
    <subcellularLocation>
        <location evidence="1">Cell membrane</location>
        <topology evidence="1">Multi-pass membrane protein</topology>
    </subcellularLocation>
</comment>
<dbReference type="PANTHER" id="PTHR30086:SF20">
    <property type="entry name" value="ARGININE EXPORTER PROTEIN ARGO-RELATED"/>
    <property type="match status" value="1"/>
</dbReference>
<protein>
    <submittedName>
        <fullName evidence="7">LysE family translocator</fullName>
    </submittedName>
</protein>
<sequence length="233" mass="24042">MTPLDAVLAFAVVAGLLTLVPGLDTALVLRSSLTRSRPYAWGTAAGIATGAMAWGIAAAVGVSALLTASELAYRVLTTAGAVYMCWLGVSMIRRSIREGAVSFPSADTGEVAEGSPWRGYLVGTGTNLLNPKVGVFYIATIPQFLPDGIAPLPMGATLAGVHGLLTLAWFALLITAGSFARRRLMNPRTLTMIDRGTGLVLIGFGAKLLWDALLSGPSAAAMALSPARSQALA</sequence>
<dbReference type="InterPro" id="IPR001123">
    <property type="entry name" value="LeuE-type"/>
</dbReference>
<name>A0ABV9PYW4_9ACTN</name>
<evidence type="ECO:0000256" key="5">
    <source>
        <dbReference type="ARBA" id="ARBA00023136"/>
    </source>
</evidence>
<evidence type="ECO:0000256" key="6">
    <source>
        <dbReference type="SAM" id="Phobius"/>
    </source>
</evidence>
<dbReference type="Proteomes" id="UP001595836">
    <property type="component" value="Unassembled WGS sequence"/>
</dbReference>
<evidence type="ECO:0000313" key="8">
    <source>
        <dbReference type="Proteomes" id="UP001595836"/>
    </source>
</evidence>
<evidence type="ECO:0000256" key="4">
    <source>
        <dbReference type="ARBA" id="ARBA00022989"/>
    </source>
</evidence>
<gene>
    <name evidence="7" type="ORF">ACFO7U_17180</name>
</gene>
<dbReference type="EMBL" id="JBHSHP010000061">
    <property type="protein sequence ID" value="MFC4756501.1"/>
    <property type="molecule type" value="Genomic_DNA"/>
</dbReference>
<keyword evidence="2" id="KW-1003">Cell membrane</keyword>
<keyword evidence="8" id="KW-1185">Reference proteome</keyword>
<feature type="transmembrane region" description="Helical" evidence="6">
    <location>
        <begin position="6"/>
        <end position="29"/>
    </location>
</feature>
<dbReference type="PIRSF" id="PIRSF006324">
    <property type="entry name" value="LeuE"/>
    <property type="match status" value="1"/>
</dbReference>
<reference evidence="8" key="1">
    <citation type="journal article" date="2019" name="Int. J. Syst. Evol. Microbiol.">
        <title>The Global Catalogue of Microorganisms (GCM) 10K type strain sequencing project: providing services to taxonomists for standard genome sequencing and annotation.</title>
        <authorList>
            <consortium name="The Broad Institute Genomics Platform"/>
            <consortium name="The Broad Institute Genome Sequencing Center for Infectious Disease"/>
            <person name="Wu L."/>
            <person name="Ma J."/>
        </authorList>
    </citation>
    <scope>NUCLEOTIDE SEQUENCE [LARGE SCALE GENOMIC DNA]</scope>
    <source>
        <strain evidence="8">JCM 11882</strain>
    </source>
</reference>
<organism evidence="7 8">
    <name type="scientific">Dietzia aurantiaca</name>
    <dbReference type="NCBI Taxonomy" id="983873"/>
    <lineage>
        <taxon>Bacteria</taxon>
        <taxon>Bacillati</taxon>
        <taxon>Actinomycetota</taxon>
        <taxon>Actinomycetes</taxon>
        <taxon>Mycobacteriales</taxon>
        <taxon>Dietziaceae</taxon>
        <taxon>Dietzia</taxon>
    </lineage>
</organism>
<dbReference type="PANTHER" id="PTHR30086">
    <property type="entry name" value="ARGININE EXPORTER PROTEIN ARGO"/>
    <property type="match status" value="1"/>
</dbReference>
<evidence type="ECO:0000256" key="2">
    <source>
        <dbReference type="ARBA" id="ARBA00022475"/>
    </source>
</evidence>
<evidence type="ECO:0000256" key="1">
    <source>
        <dbReference type="ARBA" id="ARBA00004651"/>
    </source>
</evidence>
<evidence type="ECO:0000313" key="7">
    <source>
        <dbReference type="EMBL" id="MFC4756501.1"/>
    </source>
</evidence>
<dbReference type="Pfam" id="PF01810">
    <property type="entry name" value="LysE"/>
    <property type="match status" value="1"/>
</dbReference>
<feature type="transmembrane region" description="Helical" evidence="6">
    <location>
        <begin position="41"/>
        <end position="65"/>
    </location>
</feature>
<accession>A0ABV9PYW4</accession>
<proteinExistence type="predicted"/>
<keyword evidence="4 6" id="KW-1133">Transmembrane helix</keyword>
<evidence type="ECO:0000256" key="3">
    <source>
        <dbReference type="ARBA" id="ARBA00022692"/>
    </source>
</evidence>
<comment type="caution">
    <text evidence="7">The sequence shown here is derived from an EMBL/GenBank/DDBJ whole genome shotgun (WGS) entry which is preliminary data.</text>
</comment>
<dbReference type="RefSeq" id="WP_344997047.1">
    <property type="nucleotide sequence ID" value="NZ_BAABCD010000057.1"/>
</dbReference>
<keyword evidence="3 6" id="KW-0812">Transmembrane</keyword>
<feature type="transmembrane region" description="Helical" evidence="6">
    <location>
        <begin position="71"/>
        <end position="89"/>
    </location>
</feature>
<keyword evidence="5 6" id="KW-0472">Membrane</keyword>
<feature type="transmembrane region" description="Helical" evidence="6">
    <location>
        <begin position="157"/>
        <end position="180"/>
    </location>
</feature>